<gene>
    <name evidence="1" type="ORF">J2S66_006287</name>
</gene>
<dbReference type="EMBL" id="JAVDSG010000001">
    <property type="protein sequence ID" value="MDR6597903.1"/>
    <property type="molecule type" value="Genomic_DNA"/>
</dbReference>
<accession>A0ABU1Q4V0</accession>
<dbReference type="Proteomes" id="UP001268819">
    <property type="component" value="Unassembled WGS sequence"/>
</dbReference>
<evidence type="ECO:0000313" key="1">
    <source>
        <dbReference type="EMBL" id="MDR6597903.1"/>
    </source>
</evidence>
<keyword evidence="2" id="KW-1185">Reference proteome</keyword>
<organism evidence="1 2">
    <name type="scientific">Saccharothrix longispora</name>
    <dbReference type="NCBI Taxonomy" id="33920"/>
    <lineage>
        <taxon>Bacteria</taxon>
        <taxon>Bacillati</taxon>
        <taxon>Actinomycetota</taxon>
        <taxon>Actinomycetes</taxon>
        <taxon>Pseudonocardiales</taxon>
        <taxon>Pseudonocardiaceae</taxon>
        <taxon>Saccharothrix</taxon>
    </lineage>
</organism>
<sequence>MITYDRRALAKAYADVHPDAKDGYYYNAAFNTALREHRQEVLDGLQRLFGVALDDLGGWPAEVRALYLLFRGTIKSYVAVDGPLSGSGEAGLLYKQLAGTDRQQHVLASLDRITACAVRSREAHLDVLESLIEVVLGDRRDMTVTSADLKAIGVDDTAGPRSADYDLWEDY</sequence>
<comment type="caution">
    <text evidence="1">The sequence shown here is derived from an EMBL/GenBank/DDBJ whole genome shotgun (WGS) entry which is preliminary data.</text>
</comment>
<reference evidence="1 2" key="1">
    <citation type="submission" date="2023-07" db="EMBL/GenBank/DDBJ databases">
        <title>Sequencing the genomes of 1000 actinobacteria strains.</title>
        <authorList>
            <person name="Klenk H.-P."/>
        </authorList>
    </citation>
    <scope>NUCLEOTIDE SEQUENCE [LARGE SCALE GENOMIC DNA]</scope>
    <source>
        <strain evidence="1 2">DSM 43749</strain>
    </source>
</reference>
<name>A0ABU1Q4V0_9PSEU</name>
<dbReference type="RefSeq" id="WP_310311688.1">
    <property type="nucleotide sequence ID" value="NZ_BAAAXB010000001.1"/>
</dbReference>
<evidence type="ECO:0000313" key="2">
    <source>
        <dbReference type="Proteomes" id="UP001268819"/>
    </source>
</evidence>
<protein>
    <submittedName>
        <fullName evidence="1">Uncharacterized protein</fullName>
    </submittedName>
</protein>
<proteinExistence type="predicted"/>